<dbReference type="InterPro" id="IPR013087">
    <property type="entry name" value="Znf_C2H2_type"/>
</dbReference>
<feature type="domain" description="C2H2-type" evidence="7">
    <location>
        <begin position="606"/>
        <end position="634"/>
    </location>
</feature>
<evidence type="ECO:0000256" key="3">
    <source>
        <dbReference type="ARBA" id="ARBA00022771"/>
    </source>
</evidence>
<reference evidence="8" key="1">
    <citation type="submission" date="2021-01" db="UniProtKB">
        <authorList>
            <consortium name="EnsemblMetazoa"/>
        </authorList>
    </citation>
    <scope>IDENTIFICATION</scope>
</reference>
<feature type="domain" description="C2H2-type" evidence="7">
    <location>
        <begin position="743"/>
        <end position="771"/>
    </location>
</feature>
<keyword evidence="9" id="KW-1185">Reference proteome</keyword>
<dbReference type="GO" id="GO:0008270">
    <property type="term" value="F:zinc ion binding"/>
    <property type="evidence" value="ECO:0007669"/>
    <property type="project" value="UniProtKB-KW"/>
</dbReference>
<dbReference type="Gene3D" id="3.30.160.60">
    <property type="entry name" value="Classic Zinc Finger"/>
    <property type="match status" value="5"/>
</dbReference>
<dbReference type="EnsemblMetazoa" id="CLYHEMT018899.1">
    <property type="protein sequence ID" value="CLYHEMP018899.1"/>
    <property type="gene ID" value="CLYHEMG018899"/>
</dbReference>
<dbReference type="PANTHER" id="PTHR24408">
    <property type="entry name" value="ZINC FINGER PROTEIN"/>
    <property type="match status" value="1"/>
</dbReference>
<evidence type="ECO:0000256" key="4">
    <source>
        <dbReference type="ARBA" id="ARBA00022833"/>
    </source>
</evidence>
<dbReference type="GO" id="GO:0000981">
    <property type="term" value="F:DNA-binding transcription factor activity, RNA polymerase II-specific"/>
    <property type="evidence" value="ECO:0007669"/>
    <property type="project" value="TreeGrafter"/>
</dbReference>
<feature type="region of interest" description="Disordered" evidence="6">
    <location>
        <begin position="193"/>
        <end position="212"/>
    </location>
</feature>
<evidence type="ECO:0000256" key="1">
    <source>
        <dbReference type="ARBA" id="ARBA00022723"/>
    </source>
</evidence>
<dbReference type="FunFam" id="3.30.160.60:FF:000446">
    <property type="entry name" value="Zinc finger protein"/>
    <property type="match status" value="1"/>
</dbReference>
<feature type="domain" description="C2H2-type" evidence="7">
    <location>
        <begin position="658"/>
        <end position="685"/>
    </location>
</feature>
<feature type="domain" description="C2H2-type" evidence="7">
    <location>
        <begin position="685"/>
        <end position="713"/>
    </location>
</feature>
<evidence type="ECO:0000256" key="5">
    <source>
        <dbReference type="PROSITE-ProRule" id="PRU00042"/>
    </source>
</evidence>
<dbReference type="OrthoDB" id="5917967at2759"/>
<proteinExistence type="predicted"/>
<dbReference type="Pfam" id="PF00096">
    <property type="entry name" value="zf-C2H2"/>
    <property type="match status" value="4"/>
</dbReference>
<dbReference type="PANTHER" id="PTHR24408:SF58">
    <property type="entry name" value="TRANSCRIPTION FACTOR (TFIIIA), PUTATIVE (AFU_ORTHOLOGUE AFUA_1G05150)-RELATED"/>
    <property type="match status" value="1"/>
</dbReference>
<feature type="domain" description="C2H2-type" evidence="7">
    <location>
        <begin position="633"/>
        <end position="655"/>
    </location>
</feature>
<keyword evidence="2" id="KW-0677">Repeat</keyword>
<protein>
    <recommendedName>
        <fullName evidence="7">C2H2-type domain-containing protein</fullName>
    </recommendedName>
</protein>
<dbReference type="SMART" id="SM00355">
    <property type="entry name" value="ZnF_C2H2"/>
    <property type="match status" value="7"/>
</dbReference>
<evidence type="ECO:0000256" key="6">
    <source>
        <dbReference type="SAM" id="MobiDB-lite"/>
    </source>
</evidence>
<feature type="domain" description="C2H2-type" evidence="7">
    <location>
        <begin position="578"/>
        <end position="605"/>
    </location>
</feature>
<keyword evidence="3 5" id="KW-0863">Zinc-finger</keyword>
<dbReference type="InterPro" id="IPR036236">
    <property type="entry name" value="Znf_C2H2_sf"/>
</dbReference>
<dbReference type="GO" id="GO:0005634">
    <property type="term" value="C:nucleus"/>
    <property type="evidence" value="ECO:0007669"/>
    <property type="project" value="TreeGrafter"/>
</dbReference>
<dbReference type="Proteomes" id="UP000594262">
    <property type="component" value="Unplaced"/>
</dbReference>
<dbReference type="PROSITE" id="PS50157">
    <property type="entry name" value="ZINC_FINGER_C2H2_2"/>
    <property type="match status" value="7"/>
</dbReference>
<evidence type="ECO:0000313" key="9">
    <source>
        <dbReference type="Proteomes" id="UP000594262"/>
    </source>
</evidence>
<name>A0A7M5X8J8_9CNID</name>
<dbReference type="GO" id="GO:0043565">
    <property type="term" value="F:sequence-specific DNA binding"/>
    <property type="evidence" value="ECO:0007669"/>
    <property type="project" value="TreeGrafter"/>
</dbReference>
<keyword evidence="1" id="KW-0479">Metal-binding</keyword>
<evidence type="ECO:0000256" key="2">
    <source>
        <dbReference type="ARBA" id="ARBA00022737"/>
    </source>
</evidence>
<feature type="domain" description="C2H2-type" evidence="7">
    <location>
        <begin position="714"/>
        <end position="742"/>
    </location>
</feature>
<evidence type="ECO:0000259" key="7">
    <source>
        <dbReference type="PROSITE" id="PS50157"/>
    </source>
</evidence>
<dbReference type="PROSITE" id="PS00028">
    <property type="entry name" value="ZINC_FINGER_C2H2_1"/>
    <property type="match status" value="6"/>
</dbReference>
<accession>A0A7M5X8J8</accession>
<dbReference type="SUPFAM" id="SSF57667">
    <property type="entry name" value="beta-beta-alpha zinc fingers"/>
    <property type="match status" value="4"/>
</dbReference>
<evidence type="ECO:0000313" key="8">
    <source>
        <dbReference type="EnsemblMetazoa" id="CLYHEMP018899.1"/>
    </source>
</evidence>
<dbReference type="AlphaFoldDB" id="A0A7M5X8J8"/>
<organism evidence="8 9">
    <name type="scientific">Clytia hemisphaerica</name>
    <dbReference type="NCBI Taxonomy" id="252671"/>
    <lineage>
        <taxon>Eukaryota</taxon>
        <taxon>Metazoa</taxon>
        <taxon>Cnidaria</taxon>
        <taxon>Hydrozoa</taxon>
        <taxon>Hydroidolina</taxon>
        <taxon>Leptothecata</taxon>
        <taxon>Obeliida</taxon>
        <taxon>Clytiidae</taxon>
        <taxon>Clytia</taxon>
    </lineage>
</organism>
<keyword evidence="4" id="KW-0862">Zinc</keyword>
<sequence length="800" mass="90619">MGAFVTFYKFENFQCLKDISGYSFPPSNLSSFFYRFRLNIKMNSKMNNKTTKINKANVTNENEGDMTTPYISLNGLLLKPKQKSSTPHHASLNRAFAERLRLLLSDGKQSMGTSDVRYPSNVPRKANLLPPTMARNIIINNPKKSVPEKLKTFGSVQNVARYQPITITRKDQLSSETSNLLIETPKKLVTGQLGTPQNQAQSPRIVSQKENLSPTGVEHALIEKLKRSSIPEELRILEQNQNEDENTVNTSCKANLLSSTACNVQEETKRKSIPGEVTLRNVRNETAQHICNVNREDFIRTSKILIEKSDMNVITDQVSTNQHTIENKDDLYFDPTRCSDSVNLWGFVGDTRESDSKLLESQNEMFVDPNMEIKIELDLDSEMEPLINDIDSTQEAENINNDVCFDSEMEPLVNDIDSIQEAENIINNAGLDKLKQGENEFIAKPNLDMKAELIPGVKSREGENISSKTSIVKRLQSDCQTYEYGIIPGSDICNVDEDREFVTSDIGNIMIIPNFENIDSRGTVTISQQVDFSGGYPDHVIFPNDTNDKGNSDQNSFNTEIQVVPIPPRRVPKQRELMECDVCGMKFAIKELLKNHKKLHQNTEPFGCKDCGKLFKKEINLTKHINSVHKNRIQCDVCGQSMSSLGYLKRHQIIHISVECKVCGKLCANQSKLKEHQAIHNAKAFQCDVCGNSFTQKGYLSKHKDMVHKGIKPFKCNACGKYFAQRGDLRVHIAAKHRQQKDFKCYECGKMFPLKRYLKCHMERIHEGVAQRRKRRNLSSVTVLPKHPLSQDFSNSGANP</sequence>